<protein>
    <submittedName>
        <fullName evidence="6">H/ACA ribonucleoprotein complex subunit cbf5</fullName>
    </submittedName>
</protein>
<dbReference type="SUPFAM" id="SSF88697">
    <property type="entry name" value="PUA domain-like"/>
    <property type="match status" value="1"/>
</dbReference>
<gene>
    <name evidence="6" type="ORF">ADUPG1_010416</name>
</gene>
<dbReference type="PANTHER" id="PTHR23127">
    <property type="entry name" value="CENTROMERE/MICROTUBULE BINDING PROTEIN CBF5"/>
    <property type="match status" value="1"/>
</dbReference>
<dbReference type="InterPro" id="IPR036974">
    <property type="entry name" value="PUA_sf"/>
</dbReference>
<dbReference type="InterPro" id="IPR032819">
    <property type="entry name" value="TruB_C"/>
</dbReference>
<dbReference type="SUPFAM" id="SSF55120">
    <property type="entry name" value="Pseudouridine synthase"/>
    <property type="match status" value="1"/>
</dbReference>
<organism evidence="6 7">
    <name type="scientific">Aduncisulcus paluster</name>
    <dbReference type="NCBI Taxonomy" id="2918883"/>
    <lineage>
        <taxon>Eukaryota</taxon>
        <taxon>Metamonada</taxon>
        <taxon>Carpediemonas-like organisms</taxon>
        <taxon>Aduncisulcus</taxon>
    </lineage>
</organism>
<dbReference type="NCBIfam" id="NF003280">
    <property type="entry name" value="PRK04270.1"/>
    <property type="match status" value="1"/>
</dbReference>
<accession>A0ABQ5JV11</accession>
<dbReference type="Gene3D" id="3.30.2350.10">
    <property type="entry name" value="Pseudouridine synthase"/>
    <property type="match status" value="1"/>
</dbReference>
<dbReference type="PROSITE" id="PS50890">
    <property type="entry name" value="PUA"/>
    <property type="match status" value="1"/>
</dbReference>
<keyword evidence="2" id="KW-0413">Isomerase</keyword>
<dbReference type="SMART" id="SM01136">
    <property type="entry name" value="DKCLD"/>
    <property type="match status" value="1"/>
</dbReference>
<dbReference type="NCBIfam" id="TIGR00451">
    <property type="entry name" value="unchar_dom_2"/>
    <property type="match status" value="1"/>
</dbReference>
<keyword evidence="7" id="KW-1185">Reference proteome</keyword>
<dbReference type="Proteomes" id="UP001057375">
    <property type="component" value="Unassembled WGS sequence"/>
</dbReference>
<dbReference type="InterPro" id="IPR004521">
    <property type="entry name" value="Uncharacterised_CHP00451"/>
</dbReference>
<dbReference type="Pfam" id="PF16198">
    <property type="entry name" value="TruB_C_2"/>
    <property type="match status" value="1"/>
</dbReference>
<dbReference type="InterPro" id="IPR002501">
    <property type="entry name" value="PsdUridine_synth_N"/>
</dbReference>
<feature type="region of interest" description="Disordered" evidence="3">
    <location>
        <begin position="401"/>
        <end position="462"/>
    </location>
</feature>
<dbReference type="Pfam" id="PF01509">
    <property type="entry name" value="TruB_N"/>
    <property type="match status" value="1"/>
</dbReference>
<proteinExistence type="inferred from homology"/>
<comment type="caution">
    <text evidence="6">The sequence shown here is derived from an EMBL/GenBank/DDBJ whole genome shotgun (WGS) entry which is preliminary data.</text>
</comment>
<evidence type="ECO:0000256" key="3">
    <source>
        <dbReference type="SAM" id="MobiDB-lite"/>
    </source>
</evidence>
<feature type="compositionally biased region" description="Basic and acidic residues" evidence="3">
    <location>
        <begin position="437"/>
        <end position="462"/>
    </location>
</feature>
<sequence>MEKEITSTTPVTPIKASEWPLLLKNYHLLHTRSTHFTPIAAGSTPLCRPINEYIKYGCINLDKPSNPSSHEVVAWIRKILRVEKTGHSGTLDPSVTGCLLVCIDRATRLVKSQQGAGKEYVAILRLNGILEEAEKKLKKELSFLTAPVLQKPPLQSAVKKRLRMRTIYKSKLLEVVPERQLAVFWVQCQAGTYIRTLCEHIGALVGTGGKMAELRRVKSGHLGEEDNMVSMYDVLDAKWLHDNFNDESYLRRVIQPLESLLVHYKRLVVKDSCVNSLCYGAPLLIQGLLRFESGIETGDEVVIMTTRGEAVAIGISQMTTVHMATVDGGRVARVKRVIMSRDTYPKRWGLGPVAKLRKKMIADGLLDKYGKKNEKTPKEWDDRFKEYSNAKDVHFAMVMKEEEDKEKKTPEKVLEKEVPAVKVEEQEVKQEEEEVKEEEKEVKEEEEKKEKKEKKDKEEEEG</sequence>
<evidence type="ECO:0000313" key="7">
    <source>
        <dbReference type="Proteomes" id="UP001057375"/>
    </source>
</evidence>
<dbReference type="EMBL" id="BQXS01011567">
    <property type="protein sequence ID" value="GKT14131.1"/>
    <property type="molecule type" value="Genomic_DNA"/>
</dbReference>
<keyword evidence="6" id="KW-0687">Ribonucleoprotein</keyword>
<reference evidence="6" key="1">
    <citation type="submission" date="2022-03" db="EMBL/GenBank/DDBJ databases">
        <title>Draft genome sequence of Aduncisulcus paluster, a free-living microaerophilic Fornicata.</title>
        <authorList>
            <person name="Yuyama I."/>
            <person name="Kume K."/>
            <person name="Tamura T."/>
            <person name="Inagaki Y."/>
            <person name="Hashimoto T."/>
        </authorList>
    </citation>
    <scope>NUCLEOTIDE SEQUENCE</scope>
    <source>
        <strain evidence="6">NY0171</strain>
    </source>
</reference>
<dbReference type="InterPro" id="IPR004802">
    <property type="entry name" value="tRNA_PsdUridine_synth_B_fam"/>
</dbReference>
<dbReference type="CDD" id="cd21148">
    <property type="entry name" value="PUA_Cbf5"/>
    <property type="match status" value="1"/>
</dbReference>
<feature type="domain" description="PUA" evidence="4">
    <location>
        <begin position="265"/>
        <end position="339"/>
    </location>
</feature>
<dbReference type="InterPro" id="IPR012960">
    <property type="entry name" value="Dyskerin-like"/>
</dbReference>
<name>A0ABQ5JV11_9EUKA</name>
<feature type="compositionally biased region" description="Basic and acidic residues" evidence="3">
    <location>
        <begin position="401"/>
        <end position="429"/>
    </location>
</feature>
<evidence type="ECO:0000259" key="5">
    <source>
        <dbReference type="SMART" id="SM01136"/>
    </source>
</evidence>
<dbReference type="PANTHER" id="PTHR23127:SF0">
    <property type="entry name" value="H_ACA RIBONUCLEOPROTEIN COMPLEX SUBUNIT DKC1"/>
    <property type="match status" value="1"/>
</dbReference>
<dbReference type="GO" id="GO:1990904">
    <property type="term" value="C:ribonucleoprotein complex"/>
    <property type="evidence" value="ECO:0007669"/>
    <property type="project" value="UniProtKB-KW"/>
</dbReference>
<comment type="similarity">
    <text evidence="1">Belongs to the pseudouridine synthase TruB family.</text>
</comment>
<dbReference type="InterPro" id="IPR015947">
    <property type="entry name" value="PUA-like_sf"/>
</dbReference>
<feature type="domain" description="Dyskerin-like" evidence="5">
    <location>
        <begin position="15"/>
        <end position="73"/>
    </location>
</feature>
<dbReference type="NCBIfam" id="TIGR00425">
    <property type="entry name" value="CBF5"/>
    <property type="match status" value="1"/>
</dbReference>
<dbReference type="InterPro" id="IPR002478">
    <property type="entry name" value="PUA"/>
</dbReference>
<evidence type="ECO:0000256" key="1">
    <source>
        <dbReference type="ARBA" id="ARBA00008999"/>
    </source>
</evidence>
<dbReference type="Pfam" id="PF01472">
    <property type="entry name" value="PUA"/>
    <property type="match status" value="1"/>
</dbReference>
<evidence type="ECO:0000259" key="4">
    <source>
        <dbReference type="SMART" id="SM00359"/>
    </source>
</evidence>
<dbReference type="InterPro" id="IPR020103">
    <property type="entry name" value="PsdUridine_synth_cat_dom_sf"/>
</dbReference>
<dbReference type="Pfam" id="PF08068">
    <property type="entry name" value="DKCLD"/>
    <property type="match status" value="1"/>
</dbReference>
<evidence type="ECO:0000313" key="6">
    <source>
        <dbReference type="EMBL" id="GKT14131.1"/>
    </source>
</evidence>
<dbReference type="SMART" id="SM00359">
    <property type="entry name" value="PUA"/>
    <property type="match status" value="1"/>
</dbReference>
<dbReference type="CDD" id="cd02572">
    <property type="entry name" value="PseudoU_synth_hDyskerin"/>
    <property type="match status" value="1"/>
</dbReference>
<evidence type="ECO:0000256" key="2">
    <source>
        <dbReference type="ARBA" id="ARBA00023235"/>
    </source>
</evidence>
<dbReference type="Gene3D" id="2.30.130.10">
    <property type="entry name" value="PUA domain"/>
    <property type="match status" value="1"/>
</dbReference>